<dbReference type="PATRIC" id="fig|1434110.4.peg.1078"/>
<dbReference type="HOGENOM" id="CLU_062566_0_0_2"/>
<organism evidence="1 2">
    <name type="scientific">Methanosarcina horonobensis HB-1 = JCM 15518</name>
    <dbReference type="NCBI Taxonomy" id="1434110"/>
    <lineage>
        <taxon>Archaea</taxon>
        <taxon>Methanobacteriati</taxon>
        <taxon>Methanobacteriota</taxon>
        <taxon>Stenosarchaea group</taxon>
        <taxon>Methanomicrobia</taxon>
        <taxon>Methanosarcinales</taxon>
        <taxon>Methanosarcinaceae</taxon>
        <taxon>Methanosarcina</taxon>
    </lineage>
</organism>
<dbReference type="KEGG" id="mhor:MSHOH_0868"/>
<protein>
    <submittedName>
        <fullName evidence="1">Uncharacterized protein</fullName>
    </submittedName>
</protein>
<dbReference type="Proteomes" id="UP000033101">
    <property type="component" value="Chromosome"/>
</dbReference>
<evidence type="ECO:0000313" key="2">
    <source>
        <dbReference type="Proteomes" id="UP000033101"/>
    </source>
</evidence>
<gene>
    <name evidence="1" type="ORF">MSHOH_0868</name>
</gene>
<sequence length="291" mass="31350">MALHTQAGTVLPTNEAGIDSSVGFTLETSFPELESTFPILETKAPTVSSEYVEEIGQRFGFTGEAGPAGTGKIGMLSEDGTEHLMVYEKSGAIFYSVPEKMSPVVSSQPDLPSDAEAIKIAESFLAKMNLLPSDAKLDKVVADKQLESEKSTGKVLEEYDVVLQVVASAREINGIPIVGPGNKIKVYIGEKGEVVGLFKAWKDVEISKEKANIKTAETAYTELQNGKAMFLTANLDTIDKVSIKNIYLAYWMEPAGEEQDSALPVYVFEGEAVNSESQAVPFTAYVPATSM</sequence>
<dbReference type="EMBL" id="CP009516">
    <property type="protein sequence ID" value="AKB77351.1"/>
    <property type="molecule type" value="Genomic_DNA"/>
</dbReference>
<reference evidence="1 2" key="1">
    <citation type="submission" date="2014-07" db="EMBL/GenBank/DDBJ databases">
        <title>Methanogenic archaea and the global carbon cycle.</title>
        <authorList>
            <person name="Henriksen J.R."/>
            <person name="Luke J."/>
            <person name="Reinhart S."/>
            <person name="Benedict M.N."/>
            <person name="Youngblut N.D."/>
            <person name="Metcalf M.E."/>
            <person name="Whitaker R.J."/>
            <person name="Metcalf W.W."/>
        </authorList>
    </citation>
    <scope>NUCLEOTIDE SEQUENCE [LARGE SCALE GENOMIC DNA]</scope>
    <source>
        <strain evidence="1 2">HB-1</strain>
    </source>
</reference>
<dbReference type="AlphaFoldDB" id="A0A0E3S9H4"/>
<accession>A0A0E3S9H4</accession>
<evidence type="ECO:0000313" key="1">
    <source>
        <dbReference type="EMBL" id="AKB77351.1"/>
    </source>
</evidence>
<keyword evidence="2" id="KW-1185">Reference proteome</keyword>
<name>A0A0E3S9H4_9EURY</name>
<proteinExistence type="predicted"/>